<gene>
    <name evidence="3" type="primary">ccsA</name>
    <name evidence="3" type="ORF">KDM89_09780</name>
</gene>
<evidence type="ECO:0000313" key="3">
    <source>
        <dbReference type="EMBL" id="MBR7782433.1"/>
    </source>
</evidence>
<dbReference type="AlphaFoldDB" id="A0A941DKG0"/>
<feature type="transmembrane region" description="Helical" evidence="1">
    <location>
        <begin position="174"/>
        <end position="195"/>
    </location>
</feature>
<organism evidence="3 4">
    <name type="scientific">Undibacterium luofuense</name>
    <dbReference type="NCBI Taxonomy" id="2828733"/>
    <lineage>
        <taxon>Bacteria</taxon>
        <taxon>Pseudomonadati</taxon>
        <taxon>Pseudomonadota</taxon>
        <taxon>Betaproteobacteria</taxon>
        <taxon>Burkholderiales</taxon>
        <taxon>Oxalobacteraceae</taxon>
        <taxon>Undibacterium</taxon>
    </lineage>
</organism>
<feature type="transmembrane region" description="Helical" evidence="1">
    <location>
        <begin position="85"/>
        <end position="109"/>
    </location>
</feature>
<dbReference type="PANTHER" id="PTHR38034">
    <property type="entry name" value="INNER MEMBRANE PROTEIN YPJD"/>
    <property type="match status" value="1"/>
</dbReference>
<evidence type="ECO:0000313" key="4">
    <source>
        <dbReference type="Proteomes" id="UP000680067"/>
    </source>
</evidence>
<name>A0A941DKG0_9BURK</name>
<feature type="transmembrane region" description="Helical" evidence="1">
    <location>
        <begin position="238"/>
        <end position="260"/>
    </location>
</feature>
<dbReference type="Proteomes" id="UP000680067">
    <property type="component" value="Unassembled WGS sequence"/>
</dbReference>
<dbReference type="GO" id="GO:0020037">
    <property type="term" value="F:heme binding"/>
    <property type="evidence" value="ECO:0007669"/>
    <property type="project" value="InterPro"/>
</dbReference>
<dbReference type="EMBL" id="JAGSPN010000006">
    <property type="protein sequence ID" value="MBR7782433.1"/>
    <property type="molecule type" value="Genomic_DNA"/>
</dbReference>
<evidence type="ECO:0000259" key="2">
    <source>
        <dbReference type="Pfam" id="PF01578"/>
    </source>
</evidence>
<dbReference type="InterPro" id="IPR002541">
    <property type="entry name" value="Cyt_c_assembly"/>
</dbReference>
<keyword evidence="1" id="KW-0472">Membrane</keyword>
<dbReference type="GO" id="GO:0017004">
    <property type="term" value="P:cytochrome complex assembly"/>
    <property type="evidence" value="ECO:0007669"/>
    <property type="project" value="InterPro"/>
</dbReference>
<reference evidence="3" key="1">
    <citation type="submission" date="2021-04" db="EMBL/GenBank/DDBJ databases">
        <title>novel species isolated from subtropical streams in China.</title>
        <authorList>
            <person name="Lu H."/>
        </authorList>
    </citation>
    <scope>NUCLEOTIDE SEQUENCE</scope>
    <source>
        <strain evidence="3">LFS511W</strain>
    </source>
</reference>
<evidence type="ECO:0000256" key="1">
    <source>
        <dbReference type="SAM" id="Phobius"/>
    </source>
</evidence>
<feature type="domain" description="Cytochrome c assembly protein" evidence="2">
    <location>
        <begin position="38"/>
        <end position="263"/>
    </location>
</feature>
<dbReference type="InterPro" id="IPR052372">
    <property type="entry name" value="YpjD/HemX"/>
</dbReference>
<keyword evidence="1" id="KW-1133">Transmembrane helix</keyword>
<sequence>MLIYLSFLAAALYLIAVALPFQRASVSGWLTGAGWILHGISLWSHVFAGDMLRVGFSVMLSAALWMTVTAYSWENRGFHFGGIKYLLLPPAALAAIAGGVFPGNLVALAGKPVMFPWHVAVALMAYSTLTIAAFHAAIMLMQDKHLHRLRARSLKPWMAHLLDQLPALMTMEKVLFRLLSVGFVLLSLTVLSGVLFSEQVLGVVFRWNHKVVLSLFSWLLFGVLLAGRHWQGWRGKKVLTFTLSGFIFLLLAYVGSHFVLEVILHRSAG</sequence>
<feature type="transmembrane region" description="Helical" evidence="1">
    <location>
        <begin position="115"/>
        <end position="140"/>
    </location>
</feature>
<keyword evidence="4" id="KW-1185">Reference proteome</keyword>
<proteinExistence type="predicted"/>
<accession>A0A941DKG0</accession>
<keyword evidence="1" id="KW-0812">Transmembrane</keyword>
<dbReference type="PANTHER" id="PTHR38034:SF1">
    <property type="entry name" value="INNER MEMBRANE PROTEIN YPJD"/>
    <property type="match status" value="1"/>
</dbReference>
<feature type="transmembrane region" description="Helical" evidence="1">
    <location>
        <begin position="207"/>
        <end position="226"/>
    </location>
</feature>
<comment type="caution">
    <text evidence="3">The sequence shown here is derived from an EMBL/GenBank/DDBJ whole genome shotgun (WGS) entry which is preliminary data.</text>
</comment>
<dbReference type="RefSeq" id="WP_212687755.1">
    <property type="nucleotide sequence ID" value="NZ_CAXBSD010000310.1"/>
</dbReference>
<feature type="transmembrane region" description="Helical" evidence="1">
    <location>
        <begin position="52"/>
        <end position="73"/>
    </location>
</feature>
<protein>
    <submittedName>
        <fullName evidence="3">Cytochrome c biogenesis protein CcsA</fullName>
    </submittedName>
</protein>
<dbReference type="Pfam" id="PF01578">
    <property type="entry name" value="Cytochrom_C_asm"/>
    <property type="match status" value="1"/>
</dbReference>